<evidence type="ECO:0000259" key="3">
    <source>
        <dbReference type="SMART" id="SM00020"/>
    </source>
</evidence>
<dbReference type="InterPro" id="IPR009003">
    <property type="entry name" value="Peptidase_S1_PA"/>
</dbReference>
<feature type="chain" id="PRO_5047522167" description="Peptidase S1 domain-containing protein" evidence="2">
    <location>
        <begin position="19"/>
        <end position="184"/>
    </location>
</feature>
<evidence type="ECO:0000256" key="2">
    <source>
        <dbReference type="SAM" id="SignalP"/>
    </source>
</evidence>
<dbReference type="InterPro" id="IPR043504">
    <property type="entry name" value="Peptidase_S1_PA_chymotrypsin"/>
</dbReference>
<accession>A0ABR1DIC7</accession>
<feature type="signal peptide" evidence="2">
    <location>
        <begin position="1"/>
        <end position="18"/>
    </location>
</feature>
<reference evidence="4 5" key="1">
    <citation type="submission" date="2023-08" db="EMBL/GenBank/DDBJ databases">
        <title>A Necator americanus chromosomal reference genome.</title>
        <authorList>
            <person name="Ilik V."/>
            <person name="Petrzelkova K.J."/>
            <person name="Pardy F."/>
            <person name="Fuh T."/>
            <person name="Niatou-Singa F.S."/>
            <person name="Gouil Q."/>
            <person name="Baker L."/>
            <person name="Ritchie M.E."/>
            <person name="Jex A.R."/>
            <person name="Gazzola D."/>
            <person name="Li H."/>
            <person name="Toshio Fujiwara R."/>
            <person name="Zhan B."/>
            <person name="Aroian R.V."/>
            <person name="Pafco B."/>
            <person name="Schwarz E.M."/>
        </authorList>
    </citation>
    <scope>NUCLEOTIDE SEQUENCE [LARGE SCALE GENOMIC DNA]</scope>
    <source>
        <strain evidence="4 5">Aroian</strain>
        <tissue evidence="4">Whole animal</tissue>
    </source>
</reference>
<sequence length="184" mass="19921">MLMSIMLVVGIFSADVFECGLSANSKHDKIWRPFPENAPKSPTSKMIRMFIVGGTRALEGAWPWYTLIKYRSLNDGKLYICGGSLISANHVLTAAHCAVQRWRKLKSYGGGFDIASTQLCAGSLGHGTAQGDSGGPLMIRNDEGQWYQIGITSFGINTGPGYYDQNMAPAARKCIATIRLLIGG</sequence>
<dbReference type="PROSITE" id="PS00135">
    <property type="entry name" value="TRYPSIN_SER"/>
    <property type="match status" value="1"/>
</dbReference>
<dbReference type="PANTHER" id="PTHR24253:SF176">
    <property type="entry name" value="CORIN, ISOFORM B"/>
    <property type="match status" value="1"/>
</dbReference>
<dbReference type="SUPFAM" id="SSF50494">
    <property type="entry name" value="Trypsin-like serine proteases"/>
    <property type="match status" value="1"/>
</dbReference>
<dbReference type="InterPro" id="IPR033116">
    <property type="entry name" value="TRYPSIN_SER"/>
</dbReference>
<keyword evidence="5" id="KW-1185">Reference proteome</keyword>
<keyword evidence="1" id="KW-1015">Disulfide bond</keyword>
<dbReference type="Gene3D" id="2.40.10.10">
    <property type="entry name" value="Trypsin-like serine proteases"/>
    <property type="match status" value="2"/>
</dbReference>
<dbReference type="Proteomes" id="UP001303046">
    <property type="component" value="Unassembled WGS sequence"/>
</dbReference>
<evidence type="ECO:0000313" key="5">
    <source>
        <dbReference type="Proteomes" id="UP001303046"/>
    </source>
</evidence>
<gene>
    <name evidence="4" type="primary">Necator_chrIV.g15286</name>
    <name evidence="4" type="ORF">RB195_001991</name>
</gene>
<name>A0ABR1DIC7_NECAM</name>
<comment type="caution">
    <text evidence="4">The sequence shown here is derived from an EMBL/GenBank/DDBJ whole genome shotgun (WGS) entry which is preliminary data.</text>
</comment>
<dbReference type="InterPro" id="IPR001254">
    <property type="entry name" value="Trypsin_dom"/>
</dbReference>
<proteinExistence type="predicted"/>
<evidence type="ECO:0000313" key="4">
    <source>
        <dbReference type="EMBL" id="KAK6749716.1"/>
    </source>
</evidence>
<dbReference type="EMBL" id="JAVFWL010000004">
    <property type="protein sequence ID" value="KAK6749716.1"/>
    <property type="molecule type" value="Genomic_DNA"/>
</dbReference>
<evidence type="ECO:0000256" key="1">
    <source>
        <dbReference type="ARBA" id="ARBA00023157"/>
    </source>
</evidence>
<dbReference type="Pfam" id="PF00089">
    <property type="entry name" value="Trypsin"/>
    <property type="match status" value="2"/>
</dbReference>
<protein>
    <recommendedName>
        <fullName evidence="3">Peptidase S1 domain-containing protein</fullName>
    </recommendedName>
</protein>
<dbReference type="PANTHER" id="PTHR24253">
    <property type="entry name" value="TRANSMEMBRANE PROTEASE SERINE"/>
    <property type="match status" value="1"/>
</dbReference>
<dbReference type="InterPro" id="IPR018114">
    <property type="entry name" value="TRYPSIN_HIS"/>
</dbReference>
<feature type="domain" description="Peptidase S1" evidence="3">
    <location>
        <begin position="50"/>
        <end position="175"/>
    </location>
</feature>
<organism evidence="4 5">
    <name type="scientific">Necator americanus</name>
    <name type="common">Human hookworm</name>
    <dbReference type="NCBI Taxonomy" id="51031"/>
    <lineage>
        <taxon>Eukaryota</taxon>
        <taxon>Metazoa</taxon>
        <taxon>Ecdysozoa</taxon>
        <taxon>Nematoda</taxon>
        <taxon>Chromadorea</taxon>
        <taxon>Rhabditida</taxon>
        <taxon>Rhabditina</taxon>
        <taxon>Rhabditomorpha</taxon>
        <taxon>Strongyloidea</taxon>
        <taxon>Ancylostomatidae</taxon>
        <taxon>Bunostominae</taxon>
        <taxon>Necator</taxon>
    </lineage>
</organism>
<dbReference type="PROSITE" id="PS00134">
    <property type="entry name" value="TRYPSIN_HIS"/>
    <property type="match status" value="1"/>
</dbReference>
<keyword evidence="2" id="KW-0732">Signal</keyword>
<dbReference type="SMART" id="SM00020">
    <property type="entry name" value="Tryp_SPc"/>
    <property type="match status" value="1"/>
</dbReference>